<dbReference type="AlphaFoldDB" id="E6XAC6"/>
<protein>
    <submittedName>
        <fullName evidence="2">Protein involved in gliding motility GldH</fullName>
    </submittedName>
</protein>
<dbReference type="InterPro" id="IPR020018">
    <property type="entry name" value="Motility-assoc_lipoprot_GldH"/>
</dbReference>
<dbReference type="STRING" id="688270.Celal_1514"/>
<dbReference type="Pfam" id="PF14109">
    <property type="entry name" value="GldH_lipo"/>
    <property type="match status" value="1"/>
</dbReference>
<sequence>MTMAKYLFCFLSIVLFVSCDSSIVKSEYKTTPDGSWDKDNILEFQIAALDSTQQYDIFINLRNDEKYAFSNIFLIAELQYPDGASVKDTLEYEMTLPDGNWLGKGSGSIKESKLWYKENITLPLEGVYNLKISHAMRKSGRVEGIIDLEGITDVGYQIEKHN</sequence>
<dbReference type="EMBL" id="CP002453">
    <property type="protein sequence ID" value="ADV48825.1"/>
    <property type="molecule type" value="Genomic_DNA"/>
</dbReference>
<name>E6XAC6_CELAD</name>
<dbReference type="HOGENOM" id="CLU_109250_2_0_10"/>
<gene>
    <name evidence="2" type="ordered locus">Celal_1514</name>
</gene>
<accession>E6XAC6</accession>
<proteinExistence type="predicted"/>
<evidence type="ECO:0000313" key="2">
    <source>
        <dbReference type="EMBL" id="ADV48825.1"/>
    </source>
</evidence>
<dbReference type="PROSITE" id="PS51257">
    <property type="entry name" value="PROKAR_LIPOPROTEIN"/>
    <property type="match status" value="1"/>
</dbReference>
<feature type="signal peptide" evidence="1">
    <location>
        <begin position="1"/>
        <end position="26"/>
    </location>
</feature>
<dbReference type="eggNOG" id="ENOG50313I2">
    <property type="taxonomic scope" value="Bacteria"/>
</dbReference>
<keyword evidence="3" id="KW-1185">Reference proteome</keyword>
<feature type="chain" id="PRO_5003212928" evidence="1">
    <location>
        <begin position="27"/>
        <end position="162"/>
    </location>
</feature>
<organism evidence="2 3">
    <name type="scientific">Cellulophaga algicola (strain DSM 14237 / IC166 / ACAM 630)</name>
    <dbReference type="NCBI Taxonomy" id="688270"/>
    <lineage>
        <taxon>Bacteria</taxon>
        <taxon>Pseudomonadati</taxon>
        <taxon>Bacteroidota</taxon>
        <taxon>Flavobacteriia</taxon>
        <taxon>Flavobacteriales</taxon>
        <taxon>Flavobacteriaceae</taxon>
        <taxon>Cellulophaga</taxon>
    </lineage>
</organism>
<evidence type="ECO:0000256" key="1">
    <source>
        <dbReference type="SAM" id="SignalP"/>
    </source>
</evidence>
<dbReference type="NCBIfam" id="TIGR03511">
    <property type="entry name" value="GldH_lipo"/>
    <property type="match status" value="1"/>
</dbReference>
<dbReference type="KEGG" id="cao:Celal_1514"/>
<evidence type="ECO:0000313" key="3">
    <source>
        <dbReference type="Proteomes" id="UP000008634"/>
    </source>
</evidence>
<keyword evidence="1" id="KW-0732">Signal</keyword>
<reference evidence="2 3" key="1">
    <citation type="journal article" date="2010" name="Stand. Genomic Sci.">
        <title>Complete genome sequence of Cellulophaga algicola type strain (IC166).</title>
        <authorList>
            <person name="Abt B."/>
            <person name="Lu M."/>
            <person name="Misra M."/>
            <person name="Han C."/>
            <person name="Nolan M."/>
            <person name="Lucas S."/>
            <person name="Hammon N."/>
            <person name="Deshpande S."/>
            <person name="Cheng J.F."/>
            <person name="Tapia R."/>
            <person name="Goodwin L."/>
            <person name="Pitluck S."/>
            <person name="Liolios K."/>
            <person name="Pagani I."/>
            <person name="Ivanova N."/>
            <person name="Mavromatis K."/>
            <person name="Ovchinikova G."/>
            <person name="Pati A."/>
            <person name="Chen A."/>
            <person name="Palaniappan K."/>
            <person name="Land M."/>
            <person name="Hauser L."/>
            <person name="Chang Y.J."/>
            <person name="Jeffries C.D."/>
            <person name="Detter J.C."/>
            <person name="Brambilla E."/>
            <person name="Rohde M."/>
            <person name="Tindall B.J."/>
            <person name="Goker M."/>
            <person name="Woyke T."/>
            <person name="Bristow J."/>
            <person name="Eisen J.A."/>
            <person name="Markowitz V."/>
            <person name="Hugenholtz P."/>
            <person name="Kyrpides N.C."/>
            <person name="Klenk H.P."/>
            <person name="Lapidus A."/>
        </authorList>
    </citation>
    <scope>NUCLEOTIDE SEQUENCE [LARGE SCALE GENOMIC DNA]</scope>
    <source>
        <strain evidence="3">DSM 14237 / IC166 / ACAM 630</strain>
    </source>
</reference>
<dbReference type="Proteomes" id="UP000008634">
    <property type="component" value="Chromosome"/>
</dbReference>